<evidence type="ECO:0000256" key="1">
    <source>
        <dbReference type="SAM" id="MobiDB-lite"/>
    </source>
</evidence>
<feature type="region of interest" description="Disordered" evidence="1">
    <location>
        <begin position="1"/>
        <end position="41"/>
    </location>
</feature>
<protein>
    <recommendedName>
        <fullName evidence="2">2EXR domain-containing protein</fullName>
    </recommendedName>
</protein>
<dbReference type="EMBL" id="JAULSW010000011">
    <property type="protein sequence ID" value="KAK3367524.1"/>
    <property type="molecule type" value="Genomic_DNA"/>
</dbReference>
<gene>
    <name evidence="3" type="ORF">B0H63DRAFT_489356</name>
</gene>
<accession>A0AAE0K026</accession>
<dbReference type="Pfam" id="PF20150">
    <property type="entry name" value="2EXR"/>
    <property type="match status" value="1"/>
</dbReference>
<feature type="domain" description="2EXR" evidence="2">
    <location>
        <begin position="41"/>
        <end position="109"/>
    </location>
</feature>
<comment type="caution">
    <text evidence="3">The sequence shown here is derived from an EMBL/GenBank/DDBJ whole genome shotgun (WGS) entry which is preliminary data.</text>
</comment>
<name>A0AAE0K026_9PEZI</name>
<sequence>MAPLTRSARKAQENQQSDNESRSDTKSSQSRNKSPKSSNTFAQFARLPADVRQEIWGIASSSPASTPGVCILELEDKEPYGCAPLVVHEPYNPALLATNTEAHDIASKSRPAPRDFDPAKGDILYIPDGNMCDRLQISAQYDKGSVAERCIGTIRHLAIPIALATSPYAVGRALRFLGSLETISVVYPQPPGPSGEKVNCFADVEAEAGIPLRLLTADELADITVVADYTYQTWHSDLQIKWKMNGKEHLDSLAGNLNHEARPGNGQPDPAMWDPKTKKLKLKYEGRVFAPQTAKAFHKL</sequence>
<feature type="compositionally biased region" description="Low complexity" evidence="1">
    <location>
        <begin position="26"/>
        <end position="38"/>
    </location>
</feature>
<reference evidence="3" key="2">
    <citation type="submission" date="2023-06" db="EMBL/GenBank/DDBJ databases">
        <authorList>
            <consortium name="Lawrence Berkeley National Laboratory"/>
            <person name="Haridas S."/>
            <person name="Hensen N."/>
            <person name="Bonometti L."/>
            <person name="Westerberg I."/>
            <person name="Brannstrom I.O."/>
            <person name="Guillou S."/>
            <person name="Cros-Aarteil S."/>
            <person name="Calhoun S."/>
            <person name="Kuo A."/>
            <person name="Mondo S."/>
            <person name="Pangilinan J."/>
            <person name="Riley R."/>
            <person name="LaButti K."/>
            <person name="Andreopoulos B."/>
            <person name="Lipzen A."/>
            <person name="Chen C."/>
            <person name="Yanf M."/>
            <person name="Daum C."/>
            <person name="Ng V."/>
            <person name="Clum A."/>
            <person name="Steindorff A."/>
            <person name="Ohm R."/>
            <person name="Martin F."/>
            <person name="Silar P."/>
            <person name="Natvig D."/>
            <person name="Lalanne C."/>
            <person name="Gautier V."/>
            <person name="Ament-velasquez S.L."/>
            <person name="Kruys A."/>
            <person name="Hutchinson M.I."/>
            <person name="Powell A.J."/>
            <person name="Barry K."/>
            <person name="Miller A.N."/>
            <person name="Grigoriev I.V."/>
            <person name="Debuchy R."/>
            <person name="Gladieux P."/>
            <person name="Thoren M.H."/>
            <person name="Johannesson H."/>
        </authorList>
    </citation>
    <scope>NUCLEOTIDE SEQUENCE</scope>
    <source>
        <strain evidence="3">CBS 232.78</strain>
    </source>
</reference>
<proteinExistence type="predicted"/>
<dbReference type="AlphaFoldDB" id="A0AAE0K026"/>
<dbReference type="Proteomes" id="UP001285441">
    <property type="component" value="Unassembled WGS sequence"/>
</dbReference>
<organism evidence="3 4">
    <name type="scientific">Podospora didyma</name>
    <dbReference type="NCBI Taxonomy" id="330526"/>
    <lineage>
        <taxon>Eukaryota</taxon>
        <taxon>Fungi</taxon>
        <taxon>Dikarya</taxon>
        <taxon>Ascomycota</taxon>
        <taxon>Pezizomycotina</taxon>
        <taxon>Sordariomycetes</taxon>
        <taxon>Sordariomycetidae</taxon>
        <taxon>Sordariales</taxon>
        <taxon>Podosporaceae</taxon>
        <taxon>Podospora</taxon>
    </lineage>
</organism>
<evidence type="ECO:0000313" key="3">
    <source>
        <dbReference type="EMBL" id="KAK3367524.1"/>
    </source>
</evidence>
<reference evidence="3" key="1">
    <citation type="journal article" date="2023" name="Mol. Phylogenet. Evol.">
        <title>Genome-scale phylogeny and comparative genomics of the fungal order Sordariales.</title>
        <authorList>
            <person name="Hensen N."/>
            <person name="Bonometti L."/>
            <person name="Westerberg I."/>
            <person name="Brannstrom I.O."/>
            <person name="Guillou S."/>
            <person name="Cros-Aarteil S."/>
            <person name="Calhoun S."/>
            <person name="Haridas S."/>
            <person name="Kuo A."/>
            <person name="Mondo S."/>
            <person name="Pangilinan J."/>
            <person name="Riley R."/>
            <person name="LaButti K."/>
            <person name="Andreopoulos B."/>
            <person name="Lipzen A."/>
            <person name="Chen C."/>
            <person name="Yan M."/>
            <person name="Daum C."/>
            <person name="Ng V."/>
            <person name="Clum A."/>
            <person name="Steindorff A."/>
            <person name="Ohm R.A."/>
            <person name="Martin F."/>
            <person name="Silar P."/>
            <person name="Natvig D.O."/>
            <person name="Lalanne C."/>
            <person name="Gautier V."/>
            <person name="Ament-Velasquez S.L."/>
            <person name="Kruys A."/>
            <person name="Hutchinson M.I."/>
            <person name="Powell A.J."/>
            <person name="Barry K."/>
            <person name="Miller A.N."/>
            <person name="Grigoriev I.V."/>
            <person name="Debuchy R."/>
            <person name="Gladieux P."/>
            <person name="Hiltunen Thoren M."/>
            <person name="Johannesson H."/>
        </authorList>
    </citation>
    <scope>NUCLEOTIDE SEQUENCE</scope>
    <source>
        <strain evidence="3">CBS 232.78</strain>
    </source>
</reference>
<dbReference type="InterPro" id="IPR045518">
    <property type="entry name" value="2EXR"/>
</dbReference>
<evidence type="ECO:0000259" key="2">
    <source>
        <dbReference type="Pfam" id="PF20150"/>
    </source>
</evidence>
<keyword evidence="4" id="KW-1185">Reference proteome</keyword>
<evidence type="ECO:0000313" key="4">
    <source>
        <dbReference type="Proteomes" id="UP001285441"/>
    </source>
</evidence>